<dbReference type="AlphaFoldDB" id="A0A948RZI2"/>
<reference evidence="7" key="1">
    <citation type="submission" date="2021-05" db="EMBL/GenBank/DDBJ databases">
        <title>Energy efficiency and biological interactions define the core microbiome of deep oligotrophic groundwater.</title>
        <authorList>
            <person name="Mehrshad M."/>
            <person name="Lopez-Fernandez M."/>
            <person name="Bell E."/>
            <person name="Bernier-Latmani R."/>
            <person name="Bertilsson S."/>
            <person name="Dopson M."/>
        </authorList>
    </citation>
    <scope>NUCLEOTIDE SEQUENCE</scope>
    <source>
        <strain evidence="7">Modern_marine.mb.64</strain>
    </source>
</reference>
<feature type="transmembrane region" description="Helical" evidence="5">
    <location>
        <begin position="45"/>
        <end position="74"/>
    </location>
</feature>
<dbReference type="Proteomes" id="UP000777784">
    <property type="component" value="Unassembled WGS sequence"/>
</dbReference>
<accession>A0A948RZI2</accession>
<name>A0A948RZI2_UNCEI</name>
<keyword evidence="2 5" id="KW-0812">Transmembrane</keyword>
<evidence type="ECO:0000256" key="4">
    <source>
        <dbReference type="ARBA" id="ARBA00023136"/>
    </source>
</evidence>
<dbReference type="GO" id="GO:0016020">
    <property type="term" value="C:membrane"/>
    <property type="evidence" value="ECO:0007669"/>
    <property type="project" value="UniProtKB-SubCell"/>
</dbReference>
<evidence type="ECO:0000256" key="2">
    <source>
        <dbReference type="ARBA" id="ARBA00022692"/>
    </source>
</evidence>
<dbReference type="InterPro" id="IPR007016">
    <property type="entry name" value="O-antigen_ligase-rel_domated"/>
</dbReference>
<feature type="transmembrane region" description="Helical" evidence="5">
    <location>
        <begin position="323"/>
        <end position="344"/>
    </location>
</feature>
<feature type="transmembrane region" description="Helical" evidence="5">
    <location>
        <begin position="154"/>
        <end position="173"/>
    </location>
</feature>
<evidence type="ECO:0000256" key="3">
    <source>
        <dbReference type="ARBA" id="ARBA00022989"/>
    </source>
</evidence>
<feature type="transmembrane region" description="Helical" evidence="5">
    <location>
        <begin position="424"/>
        <end position="443"/>
    </location>
</feature>
<feature type="transmembrane region" description="Helical" evidence="5">
    <location>
        <begin position="381"/>
        <end position="404"/>
    </location>
</feature>
<dbReference type="EMBL" id="JAHJDP010000042">
    <property type="protein sequence ID" value="MBU2691099.1"/>
    <property type="molecule type" value="Genomic_DNA"/>
</dbReference>
<keyword evidence="3 5" id="KW-1133">Transmembrane helix</keyword>
<dbReference type="InterPro" id="IPR051533">
    <property type="entry name" value="WaaL-like"/>
</dbReference>
<feature type="transmembrane region" description="Helical" evidence="5">
    <location>
        <begin position="218"/>
        <end position="239"/>
    </location>
</feature>
<comment type="subcellular location">
    <subcellularLocation>
        <location evidence="1">Membrane</location>
        <topology evidence="1">Multi-pass membrane protein</topology>
    </subcellularLocation>
</comment>
<evidence type="ECO:0000313" key="8">
    <source>
        <dbReference type="Proteomes" id="UP000777784"/>
    </source>
</evidence>
<feature type="transmembrane region" description="Helical" evidence="5">
    <location>
        <begin position="185"/>
        <end position="206"/>
    </location>
</feature>
<dbReference type="PANTHER" id="PTHR37422:SF13">
    <property type="entry name" value="LIPOPOLYSACCHARIDE BIOSYNTHESIS PROTEIN PA4999-RELATED"/>
    <property type="match status" value="1"/>
</dbReference>
<gene>
    <name evidence="7" type="ORF">KJ970_09225</name>
</gene>
<keyword evidence="7" id="KW-0436">Ligase</keyword>
<sequence length="482" mass="52951">MASSSASFAPPTRIKAEPLLLLCFLILADLVILGAAAVLQVKGLLLLLGGLVFLCLARRTEWALAFLLIGYPIISPLARATHMAGPIYHGLRLFAMGLLGIAILFNDKGTLSEFWNGFRRQPIFWATAGILSMFFIGTFYSSAPDYGMFKVMAFGSKSFLFMILLITQGWIWGRDGEAAQGLRRFLSAVWLFLCVIALTAALNLAFNFDDSGGRLRALALNPIWLARFAGLGLLMTPYAAHRLHWPWSVSGIFLLLFGAVMLGTGSRGPAVAVGAAAFSTLVLHWIDNRRKGRSHQNEALLFTSILVVITGLILLPNALKTRFLYAGSSFISYNLSWSMRVFLYQQAFHLVPQAGPFGLGTGGFAAAIVSKDLRLYPHNVFLEIFIENGWLGFLLFGFFLYLIWRMANQLLRHRPEFSPEVHLILMLVVYALVNAMASGDIAFNEEIYIWAGLLGALKTATSIGPQPKSGEPPPSKLLIGGR</sequence>
<dbReference type="GO" id="GO:0016874">
    <property type="term" value="F:ligase activity"/>
    <property type="evidence" value="ECO:0007669"/>
    <property type="project" value="UniProtKB-KW"/>
</dbReference>
<feature type="transmembrane region" description="Helical" evidence="5">
    <location>
        <begin position="270"/>
        <end position="287"/>
    </location>
</feature>
<dbReference type="Pfam" id="PF04932">
    <property type="entry name" value="Wzy_C"/>
    <property type="match status" value="1"/>
</dbReference>
<feature type="transmembrane region" description="Helical" evidence="5">
    <location>
        <begin position="245"/>
        <end position="263"/>
    </location>
</feature>
<proteinExistence type="predicted"/>
<evidence type="ECO:0000313" key="7">
    <source>
        <dbReference type="EMBL" id="MBU2691099.1"/>
    </source>
</evidence>
<dbReference type="PANTHER" id="PTHR37422">
    <property type="entry name" value="TEICHURONIC ACID BIOSYNTHESIS PROTEIN TUAE"/>
    <property type="match status" value="1"/>
</dbReference>
<evidence type="ECO:0000259" key="6">
    <source>
        <dbReference type="Pfam" id="PF04932"/>
    </source>
</evidence>
<protein>
    <submittedName>
        <fullName evidence="7">O-antigen ligase family protein</fullName>
    </submittedName>
</protein>
<feature type="transmembrane region" description="Helical" evidence="5">
    <location>
        <begin position="350"/>
        <end position="369"/>
    </location>
</feature>
<feature type="domain" description="O-antigen ligase-related" evidence="6">
    <location>
        <begin position="253"/>
        <end position="396"/>
    </location>
</feature>
<evidence type="ECO:0000256" key="1">
    <source>
        <dbReference type="ARBA" id="ARBA00004141"/>
    </source>
</evidence>
<evidence type="ECO:0000256" key="5">
    <source>
        <dbReference type="SAM" id="Phobius"/>
    </source>
</evidence>
<comment type="caution">
    <text evidence="7">The sequence shown here is derived from an EMBL/GenBank/DDBJ whole genome shotgun (WGS) entry which is preliminary data.</text>
</comment>
<organism evidence="7 8">
    <name type="scientific">Eiseniibacteriota bacterium</name>
    <dbReference type="NCBI Taxonomy" id="2212470"/>
    <lineage>
        <taxon>Bacteria</taxon>
        <taxon>Candidatus Eiseniibacteriota</taxon>
    </lineage>
</organism>
<feature type="transmembrane region" description="Helical" evidence="5">
    <location>
        <begin position="299"/>
        <end position="316"/>
    </location>
</feature>
<keyword evidence="4 5" id="KW-0472">Membrane</keyword>
<feature type="transmembrane region" description="Helical" evidence="5">
    <location>
        <begin position="123"/>
        <end position="142"/>
    </location>
</feature>